<gene>
    <name evidence="2" type="ORF">WJX84_010329</name>
</gene>
<dbReference type="Proteomes" id="UP001485043">
    <property type="component" value="Unassembled WGS sequence"/>
</dbReference>
<evidence type="ECO:0000313" key="3">
    <source>
        <dbReference type="Proteomes" id="UP001485043"/>
    </source>
</evidence>
<reference evidence="2 3" key="1">
    <citation type="journal article" date="2024" name="Nat. Commun.">
        <title>Phylogenomics reveals the evolutionary origins of lichenization in chlorophyte algae.</title>
        <authorList>
            <person name="Puginier C."/>
            <person name="Libourel C."/>
            <person name="Otte J."/>
            <person name="Skaloud P."/>
            <person name="Haon M."/>
            <person name="Grisel S."/>
            <person name="Petersen M."/>
            <person name="Berrin J.G."/>
            <person name="Delaux P.M."/>
            <person name="Dal Grande F."/>
            <person name="Keller J."/>
        </authorList>
    </citation>
    <scope>NUCLEOTIDE SEQUENCE [LARGE SCALE GENOMIC DNA]</scope>
    <source>
        <strain evidence="2 3">SAG 2523</strain>
    </source>
</reference>
<evidence type="ECO:0000313" key="2">
    <source>
        <dbReference type="EMBL" id="KAK9835088.1"/>
    </source>
</evidence>
<sequence length="505" mass="53936">MVAITSTAPITLASCLVLLPSRQTEQEQDPPAGILFIGSRACDSQLLQVPGEVLASGEALPNRAERKDSEQQDGVVTWPMMDATFLSNPEPIHHSVCMVDEQQGDHSAAEAALLCCGKAPRGSLRMGHIAIQMRSCHGCLAALPGCSEMVAVGGMQAWGMDALLAVASAQDPGTRLAALQGPAIRPAEIPGLCTERATLLLHLLPDGLLSQMADQIQLAAACGQTVAMAAADRVLVYHHTAGPKQEPGQVARLQLTPRSYPHQISCLAFICEPTHPEVAEQAMWLCIGQWVKNTVVVQHLHTNTQDSRDTGFEPLELQVPAGQPRSVVGVTLADSVLLLVGTADGCVVIFQLVRDMTIKPDPNAEQQPLRTRGTGLKVQRIRLVHVGSGHMRLHLTPSTAESAANAHPQRVIALSDKGAVLTFPSSLCNRSEAALDQVQVCRLEHAGNVAALSPVSTSSSASCQPRMLWMQRDGQLHLGSLADHASMCWQSAGADTPEHDHIIWR</sequence>
<comment type="caution">
    <text evidence="2">The sequence shown here is derived from an EMBL/GenBank/DDBJ whole genome shotgun (WGS) entry which is preliminary data.</text>
</comment>
<dbReference type="InterPro" id="IPR050358">
    <property type="entry name" value="RSE1/DDB1/CFT1"/>
</dbReference>
<dbReference type="EMBL" id="JALJOV010002079">
    <property type="protein sequence ID" value="KAK9835088.1"/>
    <property type="molecule type" value="Genomic_DNA"/>
</dbReference>
<organism evidence="2 3">
    <name type="scientific">Apatococcus fuscideae</name>
    <dbReference type="NCBI Taxonomy" id="2026836"/>
    <lineage>
        <taxon>Eukaryota</taxon>
        <taxon>Viridiplantae</taxon>
        <taxon>Chlorophyta</taxon>
        <taxon>core chlorophytes</taxon>
        <taxon>Trebouxiophyceae</taxon>
        <taxon>Chlorellales</taxon>
        <taxon>Chlorellaceae</taxon>
        <taxon>Apatococcus</taxon>
    </lineage>
</organism>
<name>A0AAW1RN10_9CHLO</name>
<protein>
    <submittedName>
        <fullName evidence="2">Uncharacterized protein</fullName>
    </submittedName>
</protein>
<keyword evidence="3" id="KW-1185">Reference proteome</keyword>
<accession>A0AAW1RN10</accession>
<feature type="chain" id="PRO_5043788735" evidence="1">
    <location>
        <begin position="27"/>
        <end position="505"/>
    </location>
</feature>
<dbReference type="InterPro" id="IPR015943">
    <property type="entry name" value="WD40/YVTN_repeat-like_dom_sf"/>
</dbReference>
<proteinExistence type="predicted"/>
<keyword evidence="1" id="KW-0732">Signal</keyword>
<feature type="signal peptide" evidence="1">
    <location>
        <begin position="1"/>
        <end position="26"/>
    </location>
</feature>
<dbReference type="PANTHER" id="PTHR10644">
    <property type="entry name" value="DNA REPAIR/RNA PROCESSING CPSF FAMILY"/>
    <property type="match status" value="1"/>
</dbReference>
<dbReference type="Gene3D" id="2.130.10.10">
    <property type="entry name" value="YVTN repeat-like/Quinoprotein amine dehydrogenase"/>
    <property type="match status" value="1"/>
</dbReference>
<evidence type="ECO:0000256" key="1">
    <source>
        <dbReference type="SAM" id="SignalP"/>
    </source>
</evidence>
<dbReference type="AlphaFoldDB" id="A0AAW1RN10"/>